<dbReference type="PANTHER" id="PTHR30462">
    <property type="entry name" value="INTERMEMBRANE TRANSPORT PROTEIN PQIB-RELATED"/>
    <property type="match status" value="1"/>
</dbReference>
<evidence type="ECO:0000256" key="1">
    <source>
        <dbReference type="ARBA" id="ARBA00004429"/>
    </source>
</evidence>
<protein>
    <submittedName>
        <fullName evidence="9">Paraquat-inducible protein A</fullName>
    </submittedName>
</protein>
<reference evidence="9" key="2">
    <citation type="submission" date="2020-09" db="EMBL/GenBank/DDBJ databases">
        <authorList>
            <person name="Sun Q."/>
            <person name="Zhou Y."/>
        </authorList>
    </citation>
    <scope>NUCLEOTIDE SEQUENCE</scope>
    <source>
        <strain evidence="9">CGMCC 1.7086</strain>
    </source>
</reference>
<keyword evidence="3" id="KW-1003">Cell membrane</keyword>
<feature type="transmembrane region" description="Helical" evidence="8">
    <location>
        <begin position="350"/>
        <end position="373"/>
    </location>
</feature>
<feature type="transmembrane region" description="Helical" evidence="8">
    <location>
        <begin position="92"/>
        <end position="119"/>
    </location>
</feature>
<evidence type="ECO:0000256" key="3">
    <source>
        <dbReference type="ARBA" id="ARBA00022475"/>
    </source>
</evidence>
<comment type="similarity">
    <text evidence="2">Belongs to the PqiA family.</text>
</comment>
<dbReference type="Proteomes" id="UP000606935">
    <property type="component" value="Unassembled WGS sequence"/>
</dbReference>
<keyword evidence="5 8" id="KW-0812">Transmembrane</keyword>
<feature type="transmembrane region" description="Helical" evidence="8">
    <location>
        <begin position="140"/>
        <end position="158"/>
    </location>
</feature>
<feature type="transmembrane region" description="Helical" evidence="8">
    <location>
        <begin position="224"/>
        <end position="249"/>
    </location>
</feature>
<evidence type="ECO:0000313" key="10">
    <source>
        <dbReference type="Proteomes" id="UP000606935"/>
    </source>
</evidence>
<feature type="transmembrane region" description="Helical" evidence="8">
    <location>
        <begin position="269"/>
        <end position="297"/>
    </location>
</feature>
<dbReference type="NCBIfam" id="TIGR00155">
    <property type="entry name" value="pqiA_fam"/>
    <property type="match status" value="1"/>
</dbReference>
<dbReference type="RefSeq" id="WP_188698483.1">
    <property type="nucleotide sequence ID" value="NZ_BMLS01000007.1"/>
</dbReference>
<dbReference type="InterPro" id="IPR005219">
    <property type="entry name" value="PqiA-like_proteobact"/>
</dbReference>
<evidence type="ECO:0000256" key="6">
    <source>
        <dbReference type="ARBA" id="ARBA00022989"/>
    </source>
</evidence>
<dbReference type="GO" id="GO:0005886">
    <property type="term" value="C:plasma membrane"/>
    <property type="evidence" value="ECO:0007669"/>
    <property type="project" value="UniProtKB-SubCell"/>
</dbReference>
<keyword evidence="4" id="KW-0997">Cell inner membrane</keyword>
<feature type="transmembrane region" description="Helical" evidence="8">
    <location>
        <begin position="318"/>
        <end position="338"/>
    </location>
</feature>
<dbReference type="PANTHER" id="PTHR30462:SF3">
    <property type="entry name" value="INTERMEMBRANE TRANSPORT PROTEIN PQIA"/>
    <property type="match status" value="1"/>
</dbReference>
<feature type="transmembrane region" description="Helical" evidence="8">
    <location>
        <begin position="170"/>
        <end position="189"/>
    </location>
</feature>
<organism evidence="9 10">
    <name type="scientific">Bowmanella pacifica</name>
    <dbReference type="NCBI Taxonomy" id="502051"/>
    <lineage>
        <taxon>Bacteria</taxon>
        <taxon>Pseudomonadati</taxon>
        <taxon>Pseudomonadota</taxon>
        <taxon>Gammaproteobacteria</taxon>
        <taxon>Alteromonadales</taxon>
        <taxon>Alteromonadaceae</taxon>
        <taxon>Bowmanella</taxon>
    </lineage>
</organism>
<dbReference type="InterPro" id="IPR007498">
    <property type="entry name" value="PqiA-like"/>
</dbReference>
<dbReference type="AlphaFoldDB" id="A0A917Z4W1"/>
<accession>A0A917Z4W1</accession>
<evidence type="ECO:0000256" key="2">
    <source>
        <dbReference type="ARBA" id="ARBA00007555"/>
    </source>
</evidence>
<evidence type="ECO:0000256" key="4">
    <source>
        <dbReference type="ARBA" id="ARBA00022519"/>
    </source>
</evidence>
<dbReference type="Pfam" id="PF04403">
    <property type="entry name" value="PqiA"/>
    <property type="match status" value="2"/>
</dbReference>
<gene>
    <name evidence="9" type="ORF">GCM10010982_35880</name>
</gene>
<keyword evidence="7 8" id="KW-0472">Membrane</keyword>
<proteinExistence type="inferred from homology"/>
<evidence type="ECO:0000256" key="5">
    <source>
        <dbReference type="ARBA" id="ARBA00022692"/>
    </source>
</evidence>
<reference evidence="9" key="1">
    <citation type="journal article" date="2014" name="Int. J. Syst. Evol. Microbiol.">
        <title>Complete genome sequence of Corynebacterium casei LMG S-19264T (=DSM 44701T), isolated from a smear-ripened cheese.</title>
        <authorList>
            <consortium name="US DOE Joint Genome Institute (JGI-PGF)"/>
            <person name="Walter F."/>
            <person name="Albersmeier A."/>
            <person name="Kalinowski J."/>
            <person name="Ruckert C."/>
        </authorList>
    </citation>
    <scope>NUCLEOTIDE SEQUENCE</scope>
    <source>
        <strain evidence="9">CGMCC 1.7086</strain>
    </source>
</reference>
<keyword evidence="6 8" id="KW-1133">Transmembrane helix</keyword>
<sequence>MPATQSVRCHECDLKVQIPILAHRQKAVCPRCGYLLSQYRYLALDKVLAFSLAGLFFLLASLPFDFMIFDVRGQFQTMSMPLSITTLVEQDYLMLAVIQILAIYVIPGCILIGLAYLAIFIRNGRYPPRGAWVKKLVFTLLPWSMAEIFLIGALISLIKMQSIAEIELGMSFYAYMLFTLCLVTVFLYLDEFQLTNRLRELGEDRWQAAKRTPPSRRKTVQRTWALLIASVILYIPANLFPIMTTMLLGQEEPNTILGGVITLWRGGSYPIALIIFVASLLIPIAKLLVLAWLNYSIQTNSPGLRNWRTRLYRITDFIGRWSMIDVFVVAILVSLVQLGNTMAVYPGPAALAFSAVVLLTMLAANSFDARLIWNHKQDDR</sequence>
<evidence type="ECO:0000313" key="9">
    <source>
        <dbReference type="EMBL" id="GGO74014.1"/>
    </source>
</evidence>
<dbReference type="EMBL" id="BMLS01000007">
    <property type="protein sequence ID" value="GGO74014.1"/>
    <property type="molecule type" value="Genomic_DNA"/>
</dbReference>
<name>A0A917Z4W1_9ALTE</name>
<keyword evidence="10" id="KW-1185">Reference proteome</keyword>
<comment type="subcellular location">
    <subcellularLocation>
        <location evidence="1">Cell inner membrane</location>
        <topology evidence="1">Multi-pass membrane protein</topology>
    </subcellularLocation>
</comment>
<evidence type="ECO:0000256" key="8">
    <source>
        <dbReference type="SAM" id="Phobius"/>
    </source>
</evidence>
<comment type="caution">
    <text evidence="9">The sequence shown here is derived from an EMBL/GenBank/DDBJ whole genome shotgun (WGS) entry which is preliminary data.</text>
</comment>
<feature type="transmembrane region" description="Helical" evidence="8">
    <location>
        <begin position="47"/>
        <end position="69"/>
    </location>
</feature>
<evidence type="ECO:0000256" key="7">
    <source>
        <dbReference type="ARBA" id="ARBA00023136"/>
    </source>
</evidence>
<dbReference type="InterPro" id="IPR051800">
    <property type="entry name" value="PqiA-PqiB_transport"/>
</dbReference>